<accession>A0A498NBZ5</accession>
<keyword evidence="1" id="KW-0812">Transmembrane</keyword>
<reference evidence="3 4" key="1">
    <citation type="submission" date="2018-03" db="EMBL/GenBank/DDBJ databases">
        <title>Draft genome sequence of Rohu Carp (Labeo rohita).</title>
        <authorList>
            <person name="Das P."/>
            <person name="Kushwaha B."/>
            <person name="Joshi C.G."/>
            <person name="Kumar D."/>
            <person name="Nagpure N.S."/>
            <person name="Sahoo L."/>
            <person name="Das S.P."/>
            <person name="Bit A."/>
            <person name="Patnaik S."/>
            <person name="Meher P.K."/>
            <person name="Jayasankar P."/>
            <person name="Koringa P.G."/>
            <person name="Patel N.V."/>
            <person name="Hinsu A.T."/>
            <person name="Kumar R."/>
            <person name="Pandey M."/>
            <person name="Agarwal S."/>
            <person name="Srivastava S."/>
            <person name="Singh M."/>
            <person name="Iquebal M.A."/>
            <person name="Jaiswal S."/>
            <person name="Angadi U.B."/>
            <person name="Kumar N."/>
            <person name="Raza M."/>
            <person name="Shah T.M."/>
            <person name="Rai A."/>
            <person name="Jena J.K."/>
        </authorList>
    </citation>
    <scope>NUCLEOTIDE SEQUENCE [LARGE SCALE GENOMIC DNA]</scope>
    <source>
        <strain evidence="3">DASCIFA01</strain>
        <tissue evidence="3">Testis</tissue>
    </source>
</reference>
<feature type="domain" description="PiggyBac transposable element-derived protein" evidence="2">
    <location>
        <begin position="3"/>
        <end position="82"/>
    </location>
</feature>
<dbReference type="EMBL" id="QBIY01011753">
    <property type="protein sequence ID" value="RXN29562.1"/>
    <property type="molecule type" value="Genomic_DNA"/>
</dbReference>
<dbReference type="Proteomes" id="UP000290572">
    <property type="component" value="Unassembled WGS sequence"/>
</dbReference>
<sequence>MCSSLHSANGGQTVQRRVKTGDGQWTTMTIPIPTVVSDYNKSMGGVDTSDALIGLYSAARKTRKWYSTIFFHFVDIAVVNAYIIHQQLAATQNKRAKNSGKL</sequence>
<evidence type="ECO:0000259" key="2">
    <source>
        <dbReference type="Pfam" id="PF13843"/>
    </source>
</evidence>
<dbReference type="InterPro" id="IPR029526">
    <property type="entry name" value="PGBD"/>
</dbReference>
<keyword evidence="4" id="KW-1185">Reference proteome</keyword>
<dbReference type="Pfam" id="PF13843">
    <property type="entry name" value="DDE_Tnp_1_7"/>
    <property type="match status" value="1"/>
</dbReference>
<evidence type="ECO:0000313" key="3">
    <source>
        <dbReference type="EMBL" id="RXN29562.1"/>
    </source>
</evidence>
<comment type="caution">
    <text evidence="3">The sequence shown here is derived from an EMBL/GenBank/DDBJ whole genome shotgun (WGS) entry which is preliminary data.</text>
</comment>
<organism evidence="3 4">
    <name type="scientific">Labeo rohita</name>
    <name type="common">Indian major carp</name>
    <name type="synonym">Cyprinus rohita</name>
    <dbReference type="NCBI Taxonomy" id="84645"/>
    <lineage>
        <taxon>Eukaryota</taxon>
        <taxon>Metazoa</taxon>
        <taxon>Chordata</taxon>
        <taxon>Craniata</taxon>
        <taxon>Vertebrata</taxon>
        <taxon>Euteleostomi</taxon>
        <taxon>Actinopterygii</taxon>
        <taxon>Neopterygii</taxon>
        <taxon>Teleostei</taxon>
        <taxon>Ostariophysi</taxon>
        <taxon>Cypriniformes</taxon>
        <taxon>Cyprinidae</taxon>
        <taxon>Labeoninae</taxon>
        <taxon>Labeonini</taxon>
        <taxon>Labeo</taxon>
    </lineage>
</organism>
<evidence type="ECO:0000256" key="1">
    <source>
        <dbReference type="SAM" id="Phobius"/>
    </source>
</evidence>
<keyword evidence="1" id="KW-1133">Transmembrane helix</keyword>
<proteinExistence type="predicted"/>
<dbReference type="AlphaFoldDB" id="A0A498NBZ5"/>
<dbReference type="PANTHER" id="PTHR46599:SF3">
    <property type="entry name" value="PIGGYBAC TRANSPOSABLE ELEMENT-DERIVED PROTEIN 4"/>
    <property type="match status" value="1"/>
</dbReference>
<feature type="transmembrane region" description="Helical" evidence="1">
    <location>
        <begin position="65"/>
        <end position="85"/>
    </location>
</feature>
<dbReference type="STRING" id="84645.A0A498NBZ5"/>
<keyword evidence="1" id="KW-0472">Membrane</keyword>
<dbReference type="PANTHER" id="PTHR46599">
    <property type="entry name" value="PIGGYBAC TRANSPOSABLE ELEMENT-DERIVED PROTEIN 4"/>
    <property type="match status" value="1"/>
</dbReference>
<name>A0A498NBZ5_LABRO</name>
<protein>
    <submittedName>
        <fullName evidence="3">PiggyBac transposable element-derived 4-like protein</fullName>
    </submittedName>
</protein>
<evidence type="ECO:0000313" key="4">
    <source>
        <dbReference type="Proteomes" id="UP000290572"/>
    </source>
</evidence>
<gene>
    <name evidence="3" type="ORF">ROHU_018292</name>
</gene>